<reference evidence="3 4" key="1">
    <citation type="submission" date="2025-04" db="UniProtKB">
        <authorList>
            <consortium name="RefSeq"/>
        </authorList>
    </citation>
    <scope>IDENTIFICATION</scope>
</reference>
<protein>
    <submittedName>
        <fullName evidence="3 4">Uncharacterized protein LOC111821830</fullName>
    </submittedName>
</protein>
<dbReference type="RefSeq" id="XP_023593592.1">
    <property type="nucleotide sequence ID" value="XM_023737824.1"/>
</dbReference>
<evidence type="ECO:0000313" key="3">
    <source>
        <dbReference type="RefSeq" id="XP_023593591.1"/>
    </source>
</evidence>
<organism evidence="2 3">
    <name type="scientific">Trichechus manatus latirostris</name>
    <name type="common">Florida manatee</name>
    <dbReference type="NCBI Taxonomy" id="127582"/>
    <lineage>
        <taxon>Eukaryota</taxon>
        <taxon>Metazoa</taxon>
        <taxon>Chordata</taxon>
        <taxon>Craniata</taxon>
        <taxon>Vertebrata</taxon>
        <taxon>Euteleostomi</taxon>
        <taxon>Mammalia</taxon>
        <taxon>Eutheria</taxon>
        <taxon>Afrotheria</taxon>
        <taxon>Sirenia</taxon>
        <taxon>Trichechidae</taxon>
        <taxon>Trichechus</taxon>
    </lineage>
</organism>
<dbReference type="KEGG" id="tmu:111821830"/>
<accession>A0A2Y9RJ40</accession>
<feature type="region of interest" description="Disordered" evidence="1">
    <location>
        <begin position="1"/>
        <end position="35"/>
    </location>
</feature>
<name>A0A2Y9RJ40_TRIMA</name>
<dbReference type="GeneID" id="111821830"/>
<dbReference type="Proteomes" id="UP000248480">
    <property type="component" value="Unplaced"/>
</dbReference>
<evidence type="ECO:0000313" key="4">
    <source>
        <dbReference type="RefSeq" id="XP_023593592.1"/>
    </source>
</evidence>
<sequence>MSTLKCPGPSSPPASAQTTGGSRRPRRKCVHSEDSSQITPFPLATRFATRQGTVILPRGCLSYPVFTSTFASPRSSRAERLIRGAARGICLVPALQTGFEGSGRCRGPGKRTLKTCPSPQKQGRSVCAHSSPGATCPECRSTAVHSGFLSGRKTKQNNPRFHVGRESSPSPDAGRVLGSEATKEGARPGSRSGGTWGQRARRTCWPASAHSKGLSSQRNFLSSSPRATAPGKGEPPDSNNSAATTLVVRPLT</sequence>
<evidence type="ECO:0000256" key="1">
    <source>
        <dbReference type="SAM" id="MobiDB-lite"/>
    </source>
</evidence>
<feature type="region of interest" description="Disordered" evidence="1">
    <location>
        <begin position="150"/>
        <end position="252"/>
    </location>
</feature>
<proteinExistence type="predicted"/>
<gene>
    <name evidence="3 4" type="primary">LOC111821830</name>
</gene>
<keyword evidence="2" id="KW-1185">Reference proteome</keyword>
<feature type="region of interest" description="Disordered" evidence="1">
    <location>
        <begin position="112"/>
        <end position="136"/>
    </location>
</feature>
<feature type="compositionally biased region" description="Polar residues" evidence="1">
    <location>
        <begin position="213"/>
        <end position="226"/>
    </location>
</feature>
<dbReference type="RefSeq" id="XP_023593591.1">
    <property type="nucleotide sequence ID" value="XM_023737823.1"/>
</dbReference>
<evidence type="ECO:0000313" key="2">
    <source>
        <dbReference type="Proteomes" id="UP000248480"/>
    </source>
</evidence>
<dbReference type="AlphaFoldDB" id="A0A2Y9RJ40"/>